<feature type="signal peptide" evidence="1">
    <location>
        <begin position="1"/>
        <end position="34"/>
    </location>
</feature>
<evidence type="ECO:0000256" key="1">
    <source>
        <dbReference type="SAM" id="SignalP"/>
    </source>
</evidence>
<name>A0ABW9B1D4_9BURK</name>
<sequence length="127" mass="13358">MNKVRDTKPLLRYASLVAASLAVIAATLGGVAVADEPTYIDAQKPGGTVRLYNSPGDKDSAMDAPSLPLRVTGPSQHQFYPVTVNSRPYWVSGIDVKVVRKTQAQCSQSAGVQSAATLGAATNRCKP</sequence>
<dbReference type="Proteomes" id="UP001629230">
    <property type="component" value="Unassembled WGS sequence"/>
</dbReference>
<keyword evidence="1" id="KW-0732">Signal</keyword>
<gene>
    <name evidence="2" type="ORF">PQR57_31785</name>
</gene>
<accession>A0ABW9B1D4</accession>
<evidence type="ECO:0000313" key="3">
    <source>
        <dbReference type="Proteomes" id="UP001629230"/>
    </source>
</evidence>
<comment type="caution">
    <text evidence="2">The sequence shown here is derived from an EMBL/GenBank/DDBJ whole genome shotgun (WGS) entry which is preliminary data.</text>
</comment>
<evidence type="ECO:0000313" key="2">
    <source>
        <dbReference type="EMBL" id="MFM0005571.1"/>
    </source>
</evidence>
<dbReference type="RefSeq" id="WP_408180274.1">
    <property type="nucleotide sequence ID" value="NZ_JAQQEZ010000030.1"/>
</dbReference>
<proteinExistence type="predicted"/>
<reference evidence="2 3" key="1">
    <citation type="journal article" date="2024" name="Chem. Sci.">
        <title>Discovery of megapolipeptins by genome mining of a Burkholderiales bacteria collection.</title>
        <authorList>
            <person name="Paulo B.S."/>
            <person name="Recchia M.J.J."/>
            <person name="Lee S."/>
            <person name="Fergusson C.H."/>
            <person name="Romanowski S.B."/>
            <person name="Hernandez A."/>
            <person name="Krull N."/>
            <person name="Liu D.Y."/>
            <person name="Cavanagh H."/>
            <person name="Bos A."/>
            <person name="Gray C.A."/>
            <person name="Murphy B.T."/>
            <person name="Linington R.G."/>
            <person name="Eustaquio A.S."/>
        </authorList>
    </citation>
    <scope>NUCLEOTIDE SEQUENCE [LARGE SCALE GENOMIC DNA]</scope>
    <source>
        <strain evidence="2 3">RL17-350-BIC-A</strain>
    </source>
</reference>
<feature type="chain" id="PRO_5045460104" evidence="1">
    <location>
        <begin position="35"/>
        <end position="127"/>
    </location>
</feature>
<organism evidence="2 3">
    <name type="scientific">Paraburkholderia dipogonis</name>
    <dbReference type="NCBI Taxonomy" id="1211383"/>
    <lineage>
        <taxon>Bacteria</taxon>
        <taxon>Pseudomonadati</taxon>
        <taxon>Pseudomonadota</taxon>
        <taxon>Betaproteobacteria</taxon>
        <taxon>Burkholderiales</taxon>
        <taxon>Burkholderiaceae</taxon>
        <taxon>Paraburkholderia</taxon>
    </lineage>
</organism>
<protein>
    <submittedName>
        <fullName evidence="2">Uncharacterized protein</fullName>
    </submittedName>
</protein>
<keyword evidence="3" id="KW-1185">Reference proteome</keyword>
<dbReference type="EMBL" id="JAQQEZ010000030">
    <property type="protein sequence ID" value="MFM0005571.1"/>
    <property type="molecule type" value="Genomic_DNA"/>
</dbReference>